<dbReference type="InterPro" id="IPR050707">
    <property type="entry name" value="HTH_MetabolicPath_Reg"/>
</dbReference>
<dbReference type="PROSITE" id="PS51078">
    <property type="entry name" value="ICLR_ED"/>
    <property type="match status" value="1"/>
</dbReference>
<dbReference type="SUPFAM" id="SSF46785">
    <property type="entry name" value="Winged helix' DNA-binding domain"/>
    <property type="match status" value="1"/>
</dbReference>
<dbReference type="GO" id="GO:0003700">
    <property type="term" value="F:DNA-binding transcription factor activity"/>
    <property type="evidence" value="ECO:0007669"/>
    <property type="project" value="TreeGrafter"/>
</dbReference>
<keyword evidence="3" id="KW-0804">Transcription</keyword>
<feature type="compositionally biased region" description="Low complexity" evidence="4">
    <location>
        <begin position="17"/>
        <end position="38"/>
    </location>
</feature>
<dbReference type="EMBL" id="PDOA01000006">
    <property type="protein sequence ID" value="PWC28656.1"/>
    <property type="molecule type" value="Genomic_DNA"/>
</dbReference>
<accession>A0A2U1V431</accession>
<dbReference type="Gene3D" id="3.30.450.40">
    <property type="match status" value="1"/>
</dbReference>
<keyword evidence="1" id="KW-0805">Transcription regulation</keyword>
<gene>
    <name evidence="7" type="ORF">CR165_11040</name>
</gene>
<dbReference type="SMART" id="SM00346">
    <property type="entry name" value="HTH_ICLR"/>
    <property type="match status" value="1"/>
</dbReference>
<dbReference type="InterPro" id="IPR014757">
    <property type="entry name" value="Tscrpt_reg_IclR_C"/>
</dbReference>
<evidence type="ECO:0000256" key="4">
    <source>
        <dbReference type="SAM" id="MobiDB-lite"/>
    </source>
</evidence>
<reference evidence="8" key="1">
    <citation type="submission" date="2017-10" db="EMBL/GenBank/DDBJ databases">
        <authorList>
            <person name="Toshchakov S.V."/>
            <person name="Goeva M.A."/>
        </authorList>
    </citation>
    <scope>NUCLEOTIDE SEQUENCE [LARGE SCALE GENOMIC DNA]</scope>
    <source>
        <strain evidence="8">JR1/69-1-13</strain>
    </source>
</reference>
<dbReference type="PANTHER" id="PTHR30136:SF33">
    <property type="entry name" value="TRANSCRIPTIONAL REGULATORY PROTEIN"/>
    <property type="match status" value="1"/>
</dbReference>
<organism evidence="7 8">
    <name type="scientific">Teichococcus aestuarii</name>
    <dbReference type="NCBI Taxonomy" id="568898"/>
    <lineage>
        <taxon>Bacteria</taxon>
        <taxon>Pseudomonadati</taxon>
        <taxon>Pseudomonadota</taxon>
        <taxon>Alphaproteobacteria</taxon>
        <taxon>Acetobacterales</taxon>
        <taxon>Roseomonadaceae</taxon>
        <taxon>Roseomonas</taxon>
    </lineage>
</organism>
<feature type="region of interest" description="Disordered" evidence="4">
    <location>
        <begin position="1"/>
        <end position="38"/>
    </location>
</feature>
<dbReference type="Proteomes" id="UP000245048">
    <property type="component" value="Unassembled WGS sequence"/>
</dbReference>
<feature type="domain" description="HTH iclR-type" evidence="5">
    <location>
        <begin position="73"/>
        <end position="135"/>
    </location>
</feature>
<evidence type="ECO:0000256" key="3">
    <source>
        <dbReference type="ARBA" id="ARBA00023163"/>
    </source>
</evidence>
<sequence length="319" mass="34147">MTRVPPKPSASRPRRSPAPAGAPSAEAPATKAPAAKAPAAKAPVVLAASRSAVRLVYDQEDVSADYASDRRFVWALARGMEVLRAFEPGRGPLGVGEIAALTGLPKPTVSRLTYTLAELGYLRVLHKQGRYEPAPALLALGYPVLANLRVRQAAHDHMRQLAQETGTAVGLASRDRLSMIYVENTASSALATLRLGIGSRVEMARSALGRAFLAALGETERDYLLERLARRYGAAWAELKPRVLDGIAQVQARGFCIVDGEWQPDVRTAGAPLVSLDGTTIMAMNIGAPGYMLDQARLEKELGPRIAHLSRMVAPLLGF</sequence>
<evidence type="ECO:0000256" key="1">
    <source>
        <dbReference type="ARBA" id="ARBA00023015"/>
    </source>
</evidence>
<dbReference type="InterPro" id="IPR036388">
    <property type="entry name" value="WH-like_DNA-bd_sf"/>
</dbReference>
<dbReference type="PROSITE" id="PS51077">
    <property type="entry name" value="HTH_ICLR"/>
    <property type="match status" value="1"/>
</dbReference>
<protein>
    <submittedName>
        <fullName evidence="7">IclR family transcriptional regulator</fullName>
    </submittedName>
</protein>
<keyword evidence="2" id="KW-0238">DNA-binding</keyword>
<dbReference type="Pfam" id="PF09339">
    <property type="entry name" value="HTH_IclR"/>
    <property type="match status" value="1"/>
</dbReference>
<dbReference type="PANTHER" id="PTHR30136">
    <property type="entry name" value="HELIX-TURN-HELIX TRANSCRIPTIONAL REGULATOR, ICLR FAMILY"/>
    <property type="match status" value="1"/>
</dbReference>
<proteinExistence type="predicted"/>
<dbReference type="Gene3D" id="1.10.10.10">
    <property type="entry name" value="Winged helix-like DNA-binding domain superfamily/Winged helix DNA-binding domain"/>
    <property type="match status" value="1"/>
</dbReference>
<evidence type="ECO:0000259" key="6">
    <source>
        <dbReference type="PROSITE" id="PS51078"/>
    </source>
</evidence>
<dbReference type="SUPFAM" id="SSF55781">
    <property type="entry name" value="GAF domain-like"/>
    <property type="match status" value="1"/>
</dbReference>
<keyword evidence="8" id="KW-1185">Reference proteome</keyword>
<evidence type="ECO:0000259" key="5">
    <source>
        <dbReference type="PROSITE" id="PS51077"/>
    </source>
</evidence>
<evidence type="ECO:0000313" key="7">
    <source>
        <dbReference type="EMBL" id="PWC28656.1"/>
    </source>
</evidence>
<dbReference type="AlphaFoldDB" id="A0A2U1V431"/>
<dbReference type="InterPro" id="IPR029016">
    <property type="entry name" value="GAF-like_dom_sf"/>
</dbReference>
<feature type="domain" description="IclR-ED" evidence="6">
    <location>
        <begin position="136"/>
        <end position="319"/>
    </location>
</feature>
<dbReference type="GO" id="GO:0045892">
    <property type="term" value="P:negative regulation of DNA-templated transcription"/>
    <property type="evidence" value="ECO:0007669"/>
    <property type="project" value="TreeGrafter"/>
</dbReference>
<dbReference type="InterPro" id="IPR005471">
    <property type="entry name" value="Tscrpt_reg_IclR_N"/>
</dbReference>
<evidence type="ECO:0000256" key="2">
    <source>
        <dbReference type="ARBA" id="ARBA00023125"/>
    </source>
</evidence>
<dbReference type="InterPro" id="IPR036390">
    <property type="entry name" value="WH_DNA-bd_sf"/>
</dbReference>
<evidence type="ECO:0000313" key="8">
    <source>
        <dbReference type="Proteomes" id="UP000245048"/>
    </source>
</evidence>
<dbReference type="GO" id="GO:0003677">
    <property type="term" value="F:DNA binding"/>
    <property type="evidence" value="ECO:0007669"/>
    <property type="project" value="UniProtKB-KW"/>
</dbReference>
<dbReference type="Pfam" id="PF01614">
    <property type="entry name" value="IclR_C"/>
    <property type="match status" value="1"/>
</dbReference>
<name>A0A2U1V431_9PROT</name>
<comment type="caution">
    <text evidence="7">The sequence shown here is derived from an EMBL/GenBank/DDBJ whole genome shotgun (WGS) entry which is preliminary data.</text>
</comment>